<dbReference type="SMART" id="SM00345">
    <property type="entry name" value="HTH_GNTR"/>
    <property type="match status" value="1"/>
</dbReference>
<dbReference type="InterPro" id="IPR000524">
    <property type="entry name" value="Tscrpt_reg_HTH_GntR"/>
</dbReference>
<dbReference type="Gene3D" id="3.40.640.10">
    <property type="entry name" value="Type I PLP-dependent aspartate aminotransferase-like (Major domain)"/>
    <property type="match status" value="1"/>
</dbReference>
<protein>
    <submittedName>
        <fullName evidence="7">DNA-binding transcriptional MocR family regulator</fullName>
    </submittedName>
</protein>
<dbReference type="EMBL" id="JACJID010000009">
    <property type="protein sequence ID" value="MBA8931734.1"/>
    <property type="molecule type" value="Genomic_DNA"/>
</dbReference>
<proteinExistence type="inferred from homology"/>
<accession>A0ABR6BYW5</accession>
<keyword evidence="5" id="KW-0804">Transcription</keyword>
<dbReference type="InterPro" id="IPR004839">
    <property type="entry name" value="Aminotransferase_I/II_large"/>
</dbReference>
<dbReference type="CDD" id="cd00609">
    <property type="entry name" value="AAT_like"/>
    <property type="match status" value="1"/>
</dbReference>
<evidence type="ECO:0000256" key="1">
    <source>
        <dbReference type="ARBA" id="ARBA00005384"/>
    </source>
</evidence>
<dbReference type="Pfam" id="PF00392">
    <property type="entry name" value="GntR"/>
    <property type="match status" value="1"/>
</dbReference>
<dbReference type="CDD" id="cd07377">
    <property type="entry name" value="WHTH_GntR"/>
    <property type="match status" value="1"/>
</dbReference>
<evidence type="ECO:0000256" key="4">
    <source>
        <dbReference type="ARBA" id="ARBA00023125"/>
    </source>
</evidence>
<dbReference type="RefSeq" id="WP_182840449.1">
    <property type="nucleotide sequence ID" value="NZ_BAAABQ010000089.1"/>
</dbReference>
<evidence type="ECO:0000313" key="7">
    <source>
        <dbReference type="EMBL" id="MBA8931734.1"/>
    </source>
</evidence>
<dbReference type="PRINTS" id="PR00035">
    <property type="entry name" value="HTHGNTR"/>
</dbReference>
<gene>
    <name evidence="7" type="ORF">BC739_008986</name>
</gene>
<dbReference type="Pfam" id="PF00155">
    <property type="entry name" value="Aminotran_1_2"/>
    <property type="match status" value="1"/>
</dbReference>
<dbReference type="PANTHER" id="PTHR46577:SF1">
    <property type="entry name" value="HTH-TYPE TRANSCRIPTIONAL REGULATORY PROTEIN GABR"/>
    <property type="match status" value="1"/>
</dbReference>
<dbReference type="Gene3D" id="1.10.10.10">
    <property type="entry name" value="Winged helix-like DNA-binding domain superfamily/Winged helix DNA-binding domain"/>
    <property type="match status" value="1"/>
</dbReference>
<dbReference type="SUPFAM" id="SSF53383">
    <property type="entry name" value="PLP-dependent transferases"/>
    <property type="match status" value="1"/>
</dbReference>
<feature type="domain" description="HTH gntR-type" evidence="6">
    <location>
        <begin position="29"/>
        <end position="97"/>
    </location>
</feature>
<keyword evidence="8" id="KW-1185">Reference proteome</keyword>
<reference evidence="7 8" key="1">
    <citation type="submission" date="2020-08" db="EMBL/GenBank/DDBJ databases">
        <title>Genomic Encyclopedia of Archaeal and Bacterial Type Strains, Phase II (KMG-II): from individual species to whole genera.</title>
        <authorList>
            <person name="Goeker M."/>
        </authorList>
    </citation>
    <scope>NUCLEOTIDE SEQUENCE [LARGE SCALE GENOMIC DNA]</scope>
    <source>
        <strain evidence="7 8">DSM 43850</strain>
    </source>
</reference>
<dbReference type="PANTHER" id="PTHR46577">
    <property type="entry name" value="HTH-TYPE TRANSCRIPTIONAL REGULATORY PROTEIN GABR"/>
    <property type="match status" value="1"/>
</dbReference>
<name>A0ABR6BYW5_9PSEU</name>
<evidence type="ECO:0000256" key="5">
    <source>
        <dbReference type="ARBA" id="ARBA00023163"/>
    </source>
</evidence>
<dbReference type="GO" id="GO:0003677">
    <property type="term" value="F:DNA binding"/>
    <property type="evidence" value="ECO:0007669"/>
    <property type="project" value="UniProtKB-KW"/>
</dbReference>
<keyword evidence="4 7" id="KW-0238">DNA-binding</keyword>
<sequence length="485" mass="51763">MDAAIPLGARIGGARLAGQLGEWRIRGARSASADLSAALRLLVLDGRLPAGTRLPAERELAQALGASRTMITAALDHLRTEGFVASRQGSGSWITLPATAASPAAEPPVEPRLLNLAHAALPAPHELVAAVDAARLRLPEYMSDPGYHQCGLDLLRRRIADRYTERGLPTTADQVVVTNGAHHAFVLVLRLLVGPGDRVLVEQPTYPNALHAIRSASGLPVPVALTEDGWDLDGIEAAIRQSAPRLAYLQTDFHNPTGLRMSEEDRGRLVALLRRTRTFAVIDETMVELDLGADGPSPRPPVACFGEDHVITIGSASKTYWGGLRLGWVRAPVELVHRLVAARSAVDLGSPVFDQLILAELLSDPEPVLRRRRGEIAVLRDALVSALRQHCPQWSFRVPDGGLSLWCRLDAPISSRLAVAARGFGLRLALSSGFAVHGGMERRLRLPYALPAEVLAGAARDLGRLAASVGGGGSLSTVDDELPVA</sequence>
<evidence type="ECO:0000256" key="2">
    <source>
        <dbReference type="ARBA" id="ARBA00022898"/>
    </source>
</evidence>
<comment type="similarity">
    <text evidence="1">In the C-terminal section; belongs to the class-I pyridoxal-phosphate-dependent aminotransferase family.</text>
</comment>
<dbReference type="PROSITE" id="PS50949">
    <property type="entry name" value="HTH_GNTR"/>
    <property type="match status" value="1"/>
</dbReference>
<dbReference type="InterPro" id="IPR015424">
    <property type="entry name" value="PyrdxlP-dep_Trfase"/>
</dbReference>
<dbReference type="InterPro" id="IPR015421">
    <property type="entry name" value="PyrdxlP-dep_Trfase_major"/>
</dbReference>
<organism evidence="7 8">
    <name type="scientific">Kutzneria viridogrisea</name>
    <dbReference type="NCBI Taxonomy" id="47990"/>
    <lineage>
        <taxon>Bacteria</taxon>
        <taxon>Bacillati</taxon>
        <taxon>Actinomycetota</taxon>
        <taxon>Actinomycetes</taxon>
        <taxon>Pseudonocardiales</taxon>
        <taxon>Pseudonocardiaceae</taxon>
        <taxon>Kutzneria</taxon>
    </lineage>
</organism>
<keyword evidence="3" id="KW-0805">Transcription regulation</keyword>
<dbReference type="InterPro" id="IPR036390">
    <property type="entry name" value="WH_DNA-bd_sf"/>
</dbReference>
<evidence type="ECO:0000256" key="3">
    <source>
        <dbReference type="ARBA" id="ARBA00023015"/>
    </source>
</evidence>
<keyword evidence="2" id="KW-0663">Pyridoxal phosphate</keyword>
<dbReference type="Proteomes" id="UP000517916">
    <property type="component" value="Unassembled WGS sequence"/>
</dbReference>
<evidence type="ECO:0000313" key="8">
    <source>
        <dbReference type="Proteomes" id="UP000517916"/>
    </source>
</evidence>
<evidence type="ECO:0000259" key="6">
    <source>
        <dbReference type="PROSITE" id="PS50949"/>
    </source>
</evidence>
<dbReference type="SUPFAM" id="SSF46785">
    <property type="entry name" value="Winged helix' DNA-binding domain"/>
    <property type="match status" value="1"/>
</dbReference>
<comment type="caution">
    <text evidence="7">The sequence shown here is derived from an EMBL/GenBank/DDBJ whole genome shotgun (WGS) entry which is preliminary data.</text>
</comment>
<dbReference type="InterPro" id="IPR036388">
    <property type="entry name" value="WH-like_DNA-bd_sf"/>
</dbReference>
<dbReference type="InterPro" id="IPR051446">
    <property type="entry name" value="HTH_trans_reg/aminotransferase"/>
</dbReference>